<evidence type="ECO:0000313" key="1">
    <source>
        <dbReference type="EMBL" id="KAL0453824.1"/>
    </source>
</evidence>
<name>A0AAW2XL22_9LAMI</name>
<sequence length="327" mass="36936">MLTNIINQTWRLPRSPVDRKEFAHLELSRAGEPLTLKGLADLLKDNKPTLVFLAKTKCFASQIESITLMFLFYLTNPRSGGDFQKSMENETRVRGIAFGDSFIDFTDNQSDIGCALDIILRYLSILKNKQIPNTVRERLDRACASLAWSQLFPDARIQNLTFPFSDHSPILIILKAAPVKDQIIGAFDRGENGKRAEAEKGISQAYYPGRGFLETMKPHPDDIQRGVEHLSAMVDEAMATDLHRSFTEEEVSKLLSCMSSLKSPGPDGLPPLFFQKFWHVMKPDVVDCVLKFLNDHILPVSSNETNIMLIPKNKRPESVAHFRPISF</sequence>
<dbReference type="PANTHER" id="PTHR19446">
    <property type="entry name" value="REVERSE TRANSCRIPTASES"/>
    <property type="match status" value="1"/>
</dbReference>
<accession>A0AAW2XL22</accession>
<protein>
    <recommendedName>
        <fullName evidence="2">Reverse transcriptase</fullName>
    </recommendedName>
</protein>
<gene>
    <name evidence="1" type="ORF">Slati_1360500</name>
</gene>
<dbReference type="AlphaFoldDB" id="A0AAW2XL22"/>
<comment type="caution">
    <text evidence="1">The sequence shown here is derived from an EMBL/GenBank/DDBJ whole genome shotgun (WGS) entry which is preliminary data.</text>
</comment>
<evidence type="ECO:0008006" key="2">
    <source>
        <dbReference type="Google" id="ProtNLM"/>
    </source>
</evidence>
<proteinExistence type="predicted"/>
<reference evidence="1" key="2">
    <citation type="journal article" date="2024" name="Plant">
        <title>Genomic evolution and insights into agronomic trait innovations of Sesamum species.</title>
        <authorList>
            <person name="Miao H."/>
            <person name="Wang L."/>
            <person name="Qu L."/>
            <person name="Liu H."/>
            <person name="Sun Y."/>
            <person name="Le M."/>
            <person name="Wang Q."/>
            <person name="Wei S."/>
            <person name="Zheng Y."/>
            <person name="Lin W."/>
            <person name="Duan Y."/>
            <person name="Cao H."/>
            <person name="Xiong S."/>
            <person name="Wang X."/>
            <person name="Wei L."/>
            <person name="Li C."/>
            <person name="Ma Q."/>
            <person name="Ju M."/>
            <person name="Zhao R."/>
            <person name="Li G."/>
            <person name="Mu C."/>
            <person name="Tian Q."/>
            <person name="Mei H."/>
            <person name="Zhang T."/>
            <person name="Gao T."/>
            <person name="Zhang H."/>
        </authorList>
    </citation>
    <scope>NUCLEOTIDE SEQUENCE</scope>
    <source>
        <strain evidence="1">KEN1</strain>
    </source>
</reference>
<dbReference type="EMBL" id="JACGWN010000004">
    <property type="protein sequence ID" value="KAL0453824.1"/>
    <property type="molecule type" value="Genomic_DNA"/>
</dbReference>
<organism evidence="1">
    <name type="scientific">Sesamum latifolium</name>
    <dbReference type="NCBI Taxonomy" id="2727402"/>
    <lineage>
        <taxon>Eukaryota</taxon>
        <taxon>Viridiplantae</taxon>
        <taxon>Streptophyta</taxon>
        <taxon>Embryophyta</taxon>
        <taxon>Tracheophyta</taxon>
        <taxon>Spermatophyta</taxon>
        <taxon>Magnoliopsida</taxon>
        <taxon>eudicotyledons</taxon>
        <taxon>Gunneridae</taxon>
        <taxon>Pentapetalae</taxon>
        <taxon>asterids</taxon>
        <taxon>lamiids</taxon>
        <taxon>Lamiales</taxon>
        <taxon>Pedaliaceae</taxon>
        <taxon>Sesamum</taxon>
    </lineage>
</organism>
<reference evidence="1" key="1">
    <citation type="submission" date="2020-06" db="EMBL/GenBank/DDBJ databases">
        <authorList>
            <person name="Li T."/>
            <person name="Hu X."/>
            <person name="Zhang T."/>
            <person name="Song X."/>
            <person name="Zhang H."/>
            <person name="Dai N."/>
            <person name="Sheng W."/>
            <person name="Hou X."/>
            <person name="Wei L."/>
        </authorList>
    </citation>
    <scope>NUCLEOTIDE SEQUENCE</scope>
    <source>
        <strain evidence="1">KEN1</strain>
        <tissue evidence="1">Leaf</tissue>
    </source>
</reference>